<dbReference type="Proteomes" id="UP001151760">
    <property type="component" value="Unassembled WGS sequence"/>
</dbReference>
<gene>
    <name evidence="1" type="ORF">Tco_0911612</name>
</gene>
<protein>
    <submittedName>
        <fullName evidence="1">Uncharacterized protein</fullName>
    </submittedName>
</protein>
<organism evidence="1 2">
    <name type="scientific">Tanacetum coccineum</name>
    <dbReference type="NCBI Taxonomy" id="301880"/>
    <lineage>
        <taxon>Eukaryota</taxon>
        <taxon>Viridiplantae</taxon>
        <taxon>Streptophyta</taxon>
        <taxon>Embryophyta</taxon>
        <taxon>Tracheophyta</taxon>
        <taxon>Spermatophyta</taxon>
        <taxon>Magnoliopsida</taxon>
        <taxon>eudicotyledons</taxon>
        <taxon>Gunneridae</taxon>
        <taxon>Pentapetalae</taxon>
        <taxon>asterids</taxon>
        <taxon>campanulids</taxon>
        <taxon>Asterales</taxon>
        <taxon>Asteraceae</taxon>
        <taxon>Asteroideae</taxon>
        <taxon>Anthemideae</taxon>
        <taxon>Anthemidinae</taxon>
        <taxon>Tanacetum</taxon>
    </lineage>
</organism>
<keyword evidence="2" id="KW-1185">Reference proteome</keyword>
<reference evidence="1" key="1">
    <citation type="journal article" date="2022" name="Int. J. Mol. Sci.">
        <title>Draft Genome of Tanacetum Coccineum: Genomic Comparison of Closely Related Tanacetum-Family Plants.</title>
        <authorList>
            <person name="Yamashiro T."/>
            <person name="Shiraishi A."/>
            <person name="Nakayama K."/>
            <person name="Satake H."/>
        </authorList>
    </citation>
    <scope>NUCLEOTIDE SEQUENCE</scope>
</reference>
<proteinExistence type="predicted"/>
<comment type="caution">
    <text evidence="1">The sequence shown here is derived from an EMBL/GenBank/DDBJ whole genome shotgun (WGS) entry which is preliminary data.</text>
</comment>
<name>A0ABQ5CYZ5_9ASTR</name>
<evidence type="ECO:0000313" key="2">
    <source>
        <dbReference type="Proteomes" id="UP001151760"/>
    </source>
</evidence>
<accession>A0ABQ5CYZ5</accession>
<reference evidence="1" key="2">
    <citation type="submission" date="2022-01" db="EMBL/GenBank/DDBJ databases">
        <authorList>
            <person name="Yamashiro T."/>
            <person name="Shiraishi A."/>
            <person name="Satake H."/>
            <person name="Nakayama K."/>
        </authorList>
    </citation>
    <scope>NUCLEOTIDE SEQUENCE</scope>
</reference>
<sequence length="154" mass="17791">MVTPSTTKVDASGEEQVKDISPNTLEVAKTLSRVASLKPKSIDKGRRYKRRKETKGKKVFSSLDFQEEVDNCEQVSYLAVLKCLFLLPHKAKEKEKHLRSVKKLLKVKGTNLQRKLALHAAIRLDSYKREEAKQIPLDSLLLKECRRRRMMEKI</sequence>
<evidence type="ECO:0000313" key="1">
    <source>
        <dbReference type="EMBL" id="GJT31337.1"/>
    </source>
</evidence>
<dbReference type="EMBL" id="BQNB010014697">
    <property type="protein sequence ID" value="GJT31337.1"/>
    <property type="molecule type" value="Genomic_DNA"/>
</dbReference>